<dbReference type="InterPro" id="IPR005158">
    <property type="entry name" value="BTAD"/>
</dbReference>
<evidence type="ECO:0000256" key="1">
    <source>
        <dbReference type="ARBA" id="ARBA00005820"/>
    </source>
</evidence>
<comment type="similarity">
    <text evidence="1">Belongs to the AfsR/DnrI/RedD regulatory family.</text>
</comment>
<dbReference type="GO" id="GO:0043531">
    <property type="term" value="F:ADP binding"/>
    <property type="evidence" value="ECO:0007669"/>
    <property type="project" value="InterPro"/>
</dbReference>
<evidence type="ECO:0000256" key="4">
    <source>
        <dbReference type="PROSITE-ProRule" id="PRU01091"/>
    </source>
</evidence>
<dbReference type="Gene3D" id="3.40.50.300">
    <property type="entry name" value="P-loop containing nucleotide triphosphate hydrolases"/>
    <property type="match status" value="1"/>
</dbReference>
<evidence type="ECO:0000256" key="2">
    <source>
        <dbReference type="ARBA" id="ARBA00023125"/>
    </source>
</evidence>
<accession>A0A9W6P7V0</accession>
<keyword evidence="8" id="KW-1185">Reference proteome</keyword>
<dbReference type="SUPFAM" id="SSF46894">
    <property type="entry name" value="C-terminal effector domain of the bipartite response regulators"/>
    <property type="match status" value="1"/>
</dbReference>
<dbReference type="AlphaFoldDB" id="A0A9W6P7V0"/>
<dbReference type="EMBL" id="BSQG01000005">
    <property type="protein sequence ID" value="GLU49109.1"/>
    <property type="molecule type" value="Genomic_DNA"/>
</dbReference>
<dbReference type="PROSITE" id="PS51755">
    <property type="entry name" value="OMPR_PHOB"/>
    <property type="match status" value="1"/>
</dbReference>
<dbReference type="GO" id="GO:0003677">
    <property type="term" value="F:DNA binding"/>
    <property type="evidence" value="ECO:0007669"/>
    <property type="project" value="UniProtKB-UniRule"/>
</dbReference>
<gene>
    <name evidence="7" type="ORF">Nans01_34600</name>
</gene>
<dbReference type="Gene3D" id="1.10.10.10">
    <property type="entry name" value="Winged helix-like DNA-binding domain superfamily/Winged helix DNA-binding domain"/>
    <property type="match status" value="1"/>
</dbReference>
<dbReference type="Pfam" id="PF00931">
    <property type="entry name" value="NB-ARC"/>
    <property type="match status" value="1"/>
</dbReference>
<dbReference type="PANTHER" id="PTHR47691">
    <property type="entry name" value="REGULATOR-RELATED"/>
    <property type="match status" value="1"/>
</dbReference>
<evidence type="ECO:0000259" key="6">
    <source>
        <dbReference type="PROSITE" id="PS51755"/>
    </source>
</evidence>
<comment type="caution">
    <text evidence="7">The sequence shown here is derived from an EMBL/GenBank/DDBJ whole genome shotgun (WGS) entry which is preliminary data.</text>
</comment>
<dbReference type="GO" id="GO:0000160">
    <property type="term" value="P:phosphorelay signal transduction system"/>
    <property type="evidence" value="ECO:0007669"/>
    <property type="project" value="InterPro"/>
</dbReference>
<dbReference type="InterPro" id="IPR019734">
    <property type="entry name" value="TPR_rpt"/>
</dbReference>
<dbReference type="Proteomes" id="UP001165092">
    <property type="component" value="Unassembled WGS sequence"/>
</dbReference>
<name>A0A9W6P7V0_9ACTN</name>
<dbReference type="PROSITE" id="PS50005">
    <property type="entry name" value="TPR"/>
    <property type="match status" value="1"/>
</dbReference>
<dbReference type="Pfam" id="PF03704">
    <property type="entry name" value="BTAD"/>
    <property type="match status" value="1"/>
</dbReference>
<dbReference type="RefSeq" id="WP_285760558.1">
    <property type="nucleotide sequence ID" value="NZ_BSQG01000005.1"/>
</dbReference>
<dbReference type="Gene3D" id="1.25.40.10">
    <property type="entry name" value="Tetratricopeptide repeat domain"/>
    <property type="match status" value="2"/>
</dbReference>
<dbReference type="GO" id="GO:0006355">
    <property type="term" value="P:regulation of DNA-templated transcription"/>
    <property type="evidence" value="ECO:0007669"/>
    <property type="project" value="InterPro"/>
</dbReference>
<feature type="region of interest" description="Disordered" evidence="5">
    <location>
        <begin position="934"/>
        <end position="957"/>
    </location>
</feature>
<evidence type="ECO:0000256" key="5">
    <source>
        <dbReference type="SAM" id="MobiDB-lite"/>
    </source>
</evidence>
<dbReference type="SUPFAM" id="SSF48452">
    <property type="entry name" value="TPR-like"/>
    <property type="match status" value="2"/>
</dbReference>
<keyword evidence="2 4" id="KW-0238">DNA-binding</keyword>
<sequence>MRYGVLGPLAAWDTSGRQVKIPEAKVRAILANLLVHQGGPISADRLIDDLWGDAPPGRPLNTLQTKISQLRRALGPDQVVRQPAGYQLNLDGDGLDAYSFQQLTELAARTGNPRSRVKVLTDALALWRGPAYADVADAAFAGAEITRLEELRLAALEHRAAARLELGEHSATIAELGELVKLNPLREQLRALHMLALYKAGRQGEALDSFHDLRTKLGEELGVDPGPALSGLHTSILRQEPSLVAEVPAVPYRTNLPSPATPLIGREKEVDSVRRALSAGQGGRLVTLTGPGGVGKTRLAISAARTLTEEFPDGVWLVEFAGLDRHASAGDVAERIITTLGLCDTAAESDPVDLVNWLCVAIADKRLLILLDNCEHVVEPVSVVATELLAAAAVTHTLVTTQEALDVPGETVCPVAPLALPKLPTVPSVRIAEEIGRSSAVQLFVERAAAAVPGFAITPDNASFIASICRRLDGIPLALELVATRLRVLSPEQITEGLDDRFALPTGPGRGRPTRQQTLRAMIGWSWELLSDSERAVLRRLAVSADGSTLVGARTVCADRSVPERDVLDVLSRLVDRSLVVRDGERFRLLESVAAYCMEQLAESGELAEVRLKFVRFHVAQAETAERNLRGPDQGRFLELLDTETVNMRRALELAVRHGEAALALRLVNALAWYWLLRSRLTEARRSFRAALEVEGSAEGSREIAEAWLAGMEGKPARIRIEDLVLSSRLHWFVGASLYRVGRHQEGRALIEEALVAARSHSDWWGEAAALAERADHSFDGKDFLSARSDAERSAMLFAQLGDRWGHLRAGRSLARVAETDGNHAEVTGLLSECLRAAEGLGLWVEAVETLFRIGRAFYVHGDLAAAGRMYERALQVASERSYTRGEVEADTWLAKVALCGGDTGAAEFHLRRAVERGQSHGFAVGGEETFPGIGRKAYETSPPGKTLPGMPVQGRS</sequence>
<organism evidence="7 8">
    <name type="scientific">Nocardiopsis ansamitocini</name>
    <dbReference type="NCBI Taxonomy" id="1670832"/>
    <lineage>
        <taxon>Bacteria</taxon>
        <taxon>Bacillati</taxon>
        <taxon>Actinomycetota</taxon>
        <taxon>Actinomycetes</taxon>
        <taxon>Streptosporangiales</taxon>
        <taxon>Nocardiopsidaceae</taxon>
        <taxon>Nocardiopsis</taxon>
    </lineage>
</organism>
<dbReference type="InterPro" id="IPR011990">
    <property type="entry name" value="TPR-like_helical_dom_sf"/>
</dbReference>
<dbReference type="CDD" id="cd15831">
    <property type="entry name" value="BTAD"/>
    <property type="match status" value="1"/>
</dbReference>
<evidence type="ECO:0000313" key="7">
    <source>
        <dbReference type="EMBL" id="GLU49109.1"/>
    </source>
</evidence>
<reference evidence="7" key="1">
    <citation type="submission" date="2023-02" db="EMBL/GenBank/DDBJ databases">
        <title>Nocardiopsis ansamitocini NBRC 112285.</title>
        <authorList>
            <person name="Ichikawa N."/>
            <person name="Sato H."/>
            <person name="Tonouchi N."/>
        </authorList>
    </citation>
    <scope>NUCLEOTIDE SEQUENCE</scope>
    <source>
        <strain evidence="7">NBRC 112285</strain>
    </source>
</reference>
<feature type="DNA-binding region" description="OmpR/PhoB-type" evidence="4">
    <location>
        <begin position="1"/>
        <end position="90"/>
    </location>
</feature>
<proteinExistence type="inferred from homology"/>
<dbReference type="InterPro" id="IPR001867">
    <property type="entry name" value="OmpR/PhoB-type_DNA-bd"/>
</dbReference>
<dbReference type="InterPro" id="IPR002182">
    <property type="entry name" value="NB-ARC"/>
</dbReference>
<keyword evidence="3" id="KW-0802">TPR repeat</keyword>
<dbReference type="PANTHER" id="PTHR47691:SF3">
    <property type="entry name" value="HTH-TYPE TRANSCRIPTIONAL REGULATOR RV0890C-RELATED"/>
    <property type="match status" value="1"/>
</dbReference>
<dbReference type="SUPFAM" id="SSF52540">
    <property type="entry name" value="P-loop containing nucleoside triphosphate hydrolases"/>
    <property type="match status" value="1"/>
</dbReference>
<dbReference type="SMART" id="SM01043">
    <property type="entry name" value="BTAD"/>
    <property type="match status" value="1"/>
</dbReference>
<dbReference type="SMART" id="SM00862">
    <property type="entry name" value="Trans_reg_C"/>
    <property type="match status" value="1"/>
</dbReference>
<dbReference type="InterPro" id="IPR027417">
    <property type="entry name" value="P-loop_NTPase"/>
</dbReference>
<dbReference type="PRINTS" id="PR00364">
    <property type="entry name" value="DISEASERSIST"/>
</dbReference>
<dbReference type="Pfam" id="PF00486">
    <property type="entry name" value="Trans_reg_C"/>
    <property type="match status" value="1"/>
</dbReference>
<protein>
    <submittedName>
        <fullName evidence="7">SARP family transcriptional regulator</fullName>
    </submittedName>
</protein>
<evidence type="ECO:0000256" key="3">
    <source>
        <dbReference type="PROSITE-ProRule" id="PRU00339"/>
    </source>
</evidence>
<feature type="repeat" description="TPR" evidence="3">
    <location>
        <begin position="848"/>
        <end position="881"/>
    </location>
</feature>
<dbReference type="InterPro" id="IPR036388">
    <property type="entry name" value="WH-like_DNA-bd_sf"/>
</dbReference>
<evidence type="ECO:0000313" key="8">
    <source>
        <dbReference type="Proteomes" id="UP001165092"/>
    </source>
</evidence>
<feature type="domain" description="OmpR/PhoB-type" evidence="6">
    <location>
        <begin position="1"/>
        <end position="90"/>
    </location>
</feature>
<dbReference type="InterPro" id="IPR016032">
    <property type="entry name" value="Sig_transdc_resp-reg_C-effctor"/>
</dbReference>